<sequence length="266" mass="30016">MVSSHELGIELESLEHESNPYSPVHLQCDHRFILNIFSLSKPDTFVISFISAQPPISQRPNFKSYEKEKTVEPCAPTEGSGQDEAIFSGKFEIISKERFSSNISQKIPRLEKNQNDSKIPDYVHQKIAEEMSLRKIDLNRVEVGESLPEGSRVVIGVPGKGLGKRPNINATKQTNKKRCTFEAANNAWDQGDDMINVDVDHIDNEPPHTESPPYSMKKIHDETPLSSPQNIQAFQERETIKHDTMGQDMTDTMPDPEPKVSYSLNV</sequence>
<name>A0A9Q3GXX1_9BASI</name>
<evidence type="ECO:0000256" key="1">
    <source>
        <dbReference type="SAM" id="MobiDB-lite"/>
    </source>
</evidence>
<proteinExistence type="predicted"/>
<dbReference type="Proteomes" id="UP000765509">
    <property type="component" value="Unassembled WGS sequence"/>
</dbReference>
<feature type="compositionally biased region" description="Basic and acidic residues" evidence="1">
    <location>
        <begin position="235"/>
        <end position="245"/>
    </location>
</feature>
<feature type="region of interest" description="Disordered" evidence="1">
    <location>
        <begin position="203"/>
        <end position="266"/>
    </location>
</feature>
<feature type="compositionally biased region" description="Polar residues" evidence="1">
    <location>
        <begin position="224"/>
        <end position="233"/>
    </location>
</feature>
<reference evidence="2" key="1">
    <citation type="submission" date="2021-03" db="EMBL/GenBank/DDBJ databases">
        <title>Draft genome sequence of rust myrtle Austropuccinia psidii MF-1, a brazilian biotype.</title>
        <authorList>
            <person name="Quecine M.C."/>
            <person name="Pachon D.M.R."/>
            <person name="Bonatelli M.L."/>
            <person name="Correr F.H."/>
            <person name="Franceschini L.M."/>
            <person name="Leite T.F."/>
            <person name="Margarido G.R.A."/>
            <person name="Almeida C.A."/>
            <person name="Ferrarezi J.A."/>
            <person name="Labate C.A."/>
        </authorList>
    </citation>
    <scope>NUCLEOTIDE SEQUENCE</scope>
    <source>
        <strain evidence="2">MF-1</strain>
    </source>
</reference>
<evidence type="ECO:0000313" key="3">
    <source>
        <dbReference type="Proteomes" id="UP000765509"/>
    </source>
</evidence>
<evidence type="ECO:0000313" key="2">
    <source>
        <dbReference type="EMBL" id="MBW0482545.1"/>
    </source>
</evidence>
<dbReference type="AlphaFoldDB" id="A0A9Q3GXX1"/>
<comment type="caution">
    <text evidence="2">The sequence shown here is derived from an EMBL/GenBank/DDBJ whole genome shotgun (WGS) entry which is preliminary data.</text>
</comment>
<organism evidence="2 3">
    <name type="scientific">Austropuccinia psidii MF-1</name>
    <dbReference type="NCBI Taxonomy" id="1389203"/>
    <lineage>
        <taxon>Eukaryota</taxon>
        <taxon>Fungi</taxon>
        <taxon>Dikarya</taxon>
        <taxon>Basidiomycota</taxon>
        <taxon>Pucciniomycotina</taxon>
        <taxon>Pucciniomycetes</taxon>
        <taxon>Pucciniales</taxon>
        <taxon>Sphaerophragmiaceae</taxon>
        <taxon>Austropuccinia</taxon>
    </lineage>
</organism>
<accession>A0A9Q3GXX1</accession>
<dbReference type="EMBL" id="AVOT02006830">
    <property type="protein sequence ID" value="MBW0482545.1"/>
    <property type="molecule type" value="Genomic_DNA"/>
</dbReference>
<keyword evidence="3" id="KW-1185">Reference proteome</keyword>
<gene>
    <name evidence="2" type="ORF">O181_022260</name>
</gene>
<protein>
    <submittedName>
        <fullName evidence="2">Uncharacterized protein</fullName>
    </submittedName>
</protein>